<feature type="compositionally biased region" description="Basic and acidic residues" evidence="1">
    <location>
        <begin position="529"/>
        <end position="550"/>
    </location>
</feature>
<sequence>MAQYSVFGPRTFGSPSVDDFLSPQSGEEGSNFETDYTMDSSADSAVTRGGRTGSIMQKPTVSPAKSNANQQILDGAVEEERVRDASLLILPLLLANPPMLPSHLKSAEVRQRHQMLSISPNDVDDYLVTSFPSAPEDLKSEVIAGLDQLKNSVEQLAGILATDTDAMEHIVRKVRWASPEPGNIQANIFLGDDAADTDAQDGGGGGALCLILKHEEDTGGGRRANREPWRFHNLLPFGGAPGAWFDDLARAQKRPAPAPPAKPAGLSVQWKDRSIDSNGRSRSLTSNATTRTAGSYNTADEGETDQENVAGDAPEDKFTSADDFWGGWDDGEGGEKEESREVINKGAGAEDDEDDEEAYWASYDASDPHADRLRRDAEEAERQKMADLDNVSQMGSVNFDGLERRMDHSDFYAVGAGSTLGADEPIQEEADDGQEEQSHTGDAQMASDSPRRSIDEVPPPLDSGSLPSVAYESVQKMIDAEQQQQQDTQDSTQERSGALSPRSDATSMGLTDEGEQITADNTTVDIEELDRGREAAGKPEPQDDDHRDEMQQQDQDVEPAEKEVTAEEQEERKAEDDVGVAEPMRTPQIEAPPSPTRDPAAATPMPHSPRKARNKMIGIEHLAVAQSRQRKKSGTSHGDVYPPAPMSVSAQSVFETPSDMSLADLEAFYRNRDHQRMVEAKERLSRMHRESRESMRDSTGPPHKHRSERSKAGRDDADDDDDEEEHDSDIVSEAESALEAVMSEYASAPSRPGTTQAHSDLHEDADEQEQEQEEGQSEKDDGDDAADKQRARSSSNVAQTSAATQSAATRSDADPLEALSQADPMLAFNAEDSNVGEEEGEEDEEAKRKRNRGRVPMTREVSMGTLRRLAEENELKSEEAKRARGDMEDASSTTTGLSKAGGFKNFLQLAPSTVATDLDSEEPILDEDYAEPHALPAAIDEEEEGALSEEADERHDQEQENDMSEQAAEAAQVPVPASTLGDVDNQRLAAPGLDDRQPGDDDEDHGGAENAASAALSAFAADPNATPRPRDSGGWGKEANKRDENEGIDDREQEEEEGGGNQDEYDLDAFMFPDQHKKNRLDSPGLSDNDPLAREAFGIITGRGGGGGSGAKGRLSPSNFRVPNNRASTSGGAAPSDSFLPGAASDASVRPLLGSIAGRGRSDESGNTGVTGNTGISRALHARGVLDPRRIVEEGNEDEGEGQEEESQGQEDGANEQQPQEPQDEEGEQSFDSQATPRAQHQPPRVNRGGATRSSKAGESGARSPTSNMATQGNSSANATTSRPSRPATSRNASTDRVLGAASTSTDLGLAEIADDRQSEKYSVAPGPHWIGAAPPPGSTSQHTANLRHQYLRAQRQQALESQRERMGQKPGRAASGDDDEEAPLARGAQQRQPFPPADRGRGGPRGRGGRGRGVRGPPLTRRTPSTGAVKRVKEINGIPASAAVAVGPTDEDEAEDEQQREEEEEEEEEEDNAARALYDQVKDLARDGDGIDDDEEEDENRDGEDQDDMDEDGDVGGQDELADQDRGQDQQEDQGDEQGGESDEGEENEDSLDAEQRDINGDAGPPSPALRHKSSAHSFSRHSDPQGRPPLPSPAALAPPSPGTPSTSLDPSRAPFTRPNLNQRQQPDRLHASQAAQRRRRALKALQRRNGHVQALLRSVVAVINDQGAEDDLEAGGSAGVLPMLGESDFLRLAREAFRECERMKDERIANGAGGRGGEVGLSGRDVMGGKAKGVVMGGQAAMDDDGQDDEEYEVEMPLAMGEEEDNGDEYDDQEEGEGEGDEAAGGAMPQEGIMAI</sequence>
<evidence type="ECO:0000256" key="1">
    <source>
        <dbReference type="SAM" id="MobiDB-lite"/>
    </source>
</evidence>
<feature type="compositionally biased region" description="Polar residues" evidence="1">
    <location>
        <begin position="54"/>
        <end position="67"/>
    </location>
</feature>
<name>A0A316URM4_9BASI</name>
<feature type="region of interest" description="Disordered" evidence="1">
    <location>
        <begin position="253"/>
        <end position="401"/>
    </location>
</feature>
<accession>A0A316URM4</accession>
<feature type="compositionally biased region" description="Polar residues" evidence="1">
    <location>
        <begin position="1252"/>
        <end position="1295"/>
    </location>
</feature>
<evidence type="ECO:0000313" key="3">
    <source>
        <dbReference type="Proteomes" id="UP000245884"/>
    </source>
</evidence>
<dbReference type="EMBL" id="KZ819674">
    <property type="protein sequence ID" value="PWN25785.1"/>
    <property type="molecule type" value="Genomic_DNA"/>
</dbReference>
<feature type="compositionally biased region" description="Basic and acidic residues" evidence="1">
    <location>
        <begin position="1038"/>
        <end position="1050"/>
    </location>
</feature>
<feature type="compositionally biased region" description="Acidic residues" evidence="1">
    <location>
        <begin position="763"/>
        <end position="784"/>
    </location>
</feature>
<feature type="compositionally biased region" description="Acidic residues" evidence="1">
    <location>
        <begin position="349"/>
        <end position="358"/>
    </location>
</feature>
<feature type="compositionally biased region" description="Polar residues" evidence="1">
    <location>
        <begin position="1165"/>
        <end position="1176"/>
    </location>
</feature>
<feature type="compositionally biased region" description="Low complexity" evidence="1">
    <location>
        <begin position="793"/>
        <end position="810"/>
    </location>
</feature>
<feature type="compositionally biased region" description="Acidic residues" evidence="1">
    <location>
        <begin position="918"/>
        <end position="929"/>
    </location>
</feature>
<feature type="compositionally biased region" description="Low complexity" evidence="1">
    <location>
        <begin position="482"/>
        <end position="491"/>
    </location>
</feature>
<feature type="compositionally biased region" description="Pro residues" evidence="1">
    <location>
        <begin position="1588"/>
        <end position="1604"/>
    </location>
</feature>
<reference evidence="2 3" key="1">
    <citation type="journal article" date="2018" name="Mol. Biol. Evol.">
        <title>Broad Genomic Sampling Reveals a Smut Pathogenic Ancestry of the Fungal Clade Ustilaginomycotina.</title>
        <authorList>
            <person name="Kijpornyongpan T."/>
            <person name="Mondo S.J."/>
            <person name="Barry K."/>
            <person name="Sandor L."/>
            <person name="Lee J."/>
            <person name="Lipzen A."/>
            <person name="Pangilinan J."/>
            <person name="LaButti K."/>
            <person name="Hainaut M."/>
            <person name="Henrissat B."/>
            <person name="Grigoriev I.V."/>
            <person name="Spatafora J.W."/>
            <person name="Aime M.C."/>
        </authorList>
    </citation>
    <scope>NUCLEOTIDE SEQUENCE [LARGE SCALE GENOMIC DNA]</scope>
    <source>
        <strain evidence="2 3">MCA 5214</strain>
    </source>
</reference>
<feature type="compositionally biased region" description="Basic and acidic residues" evidence="1">
    <location>
        <begin position="668"/>
        <end position="696"/>
    </location>
</feature>
<feature type="compositionally biased region" description="Acidic residues" evidence="1">
    <location>
        <begin position="716"/>
        <end position="732"/>
    </location>
</feature>
<feature type="compositionally biased region" description="Basic and acidic residues" evidence="1">
    <location>
        <begin position="1184"/>
        <end position="1193"/>
    </location>
</feature>
<feature type="compositionally biased region" description="Basic and acidic residues" evidence="1">
    <location>
        <begin position="868"/>
        <end position="887"/>
    </location>
</feature>
<feature type="compositionally biased region" description="Low complexity" evidence="1">
    <location>
        <begin position="1008"/>
        <end position="1025"/>
    </location>
</feature>
<feature type="compositionally biased region" description="Acidic residues" evidence="1">
    <location>
        <begin position="1491"/>
        <end position="1515"/>
    </location>
</feature>
<feature type="compositionally biased region" description="Basic and acidic residues" evidence="1">
    <location>
        <begin position="559"/>
        <end position="576"/>
    </location>
</feature>
<feature type="compositionally biased region" description="Polar residues" evidence="1">
    <location>
        <begin position="22"/>
        <end position="44"/>
    </location>
</feature>
<feature type="region of interest" description="Disordered" evidence="1">
    <location>
        <begin position="1"/>
        <end position="67"/>
    </location>
</feature>
<feature type="compositionally biased region" description="Low complexity" evidence="1">
    <location>
        <begin position="964"/>
        <end position="978"/>
    </location>
</feature>
<evidence type="ECO:0000313" key="2">
    <source>
        <dbReference type="EMBL" id="PWN25785.1"/>
    </source>
</evidence>
<dbReference type="Proteomes" id="UP000245884">
    <property type="component" value="Unassembled WGS sequence"/>
</dbReference>
<feature type="compositionally biased region" description="Acidic residues" evidence="1">
    <location>
        <begin position="939"/>
        <end position="951"/>
    </location>
</feature>
<feature type="compositionally biased region" description="Low complexity" evidence="1">
    <location>
        <begin position="1416"/>
        <end position="1425"/>
    </location>
</feature>
<feature type="compositionally biased region" description="Acidic residues" evidence="1">
    <location>
        <begin position="1450"/>
        <end position="1472"/>
    </location>
</feature>
<feature type="compositionally biased region" description="Basic and acidic residues" evidence="1">
    <location>
        <begin position="333"/>
        <end position="343"/>
    </location>
</feature>
<feature type="compositionally biased region" description="Basic and acidic residues" evidence="1">
    <location>
        <begin position="1481"/>
        <end position="1490"/>
    </location>
</feature>
<feature type="compositionally biased region" description="Acidic residues" evidence="1">
    <location>
        <begin position="1763"/>
        <end position="1784"/>
    </location>
</feature>
<feature type="compositionally biased region" description="Acidic residues" evidence="1">
    <location>
        <begin position="1051"/>
        <end position="1067"/>
    </location>
</feature>
<feature type="region of interest" description="Disordered" evidence="1">
    <location>
        <begin position="415"/>
        <end position="646"/>
    </location>
</feature>
<dbReference type="PANTHER" id="PTHR48209:SF2">
    <property type="entry name" value="FI24008P1"/>
    <property type="match status" value="1"/>
</dbReference>
<feature type="compositionally biased region" description="Polar residues" evidence="1">
    <location>
        <begin position="1116"/>
        <end position="1131"/>
    </location>
</feature>
<feature type="compositionally biased region" description="Low complexity" evidence="1">
    <location>
        <begin position="1210"/>
        <end position="1221"/>
    </location>
</feature>
<dbReference type="OrthoDB" id="3366973at2759"/>
<feature type="compositionally biased region" description="Polar residues" evidence="1">
    <location>
        <begin position="276"/>
        <end position="298"/>
    </location>
</feature>
<feature type="compositionally biased region" description="Acidic residues" evidence="1">
    <location>
        <begin position="1531"/>
        <end position="1554"/>
    </location>
</feature>
<feature type="compositionally biased region" description="Polar residues" evidence="1">
    <location>
        <begin position="1230"/>
        <end position="1239"/>
    </location>
</feature>
<keyword evidence="3" id="KW-1185">Reference proteome</keyword>
<feature type="compositionally biased region" description="Acidic residues" evidence="1">
    <location>
        <begin position="425"/>
        <end position="435"/>
    </location>
</feature>
<protein>
    <submittedName>
        <fullName evidence="2">Uncharacterized protein</fullName>
    </submittedName>
</protein>
<feature type="region of interest" description="Disordered" evidence="1">
    <location>
        <begin position="1759"/>
        <end position="1798"/>
    </location>
</feature>
<dbReference type="PANTHER" id="PTHR48209">
    <property type="entry name" value="AGL056WP"/>
    <property type="match status" value="1"/>
</dbReference>
<feature type="compositionally biased region" description="Basic residues" evidence="1">
    <location>
        <begin position="1403"/>
        <end position="1414"/>
    </location>
</feature>
<proteinExistence type="predicted"/>
<dbReference type="STRING" id="1569628.A0A316URM4"/>
<organism evidence="2 3">
    <name type="scientific">Jaminaea rosea</name>
    <dbReference type="NCBI Taxonomy" id="1569628"/>
    <lineage>
        <taxon>Eukaryota</taxon>
        <taxon>Fungi</taxon>
        <taxon>Dikarya</taxon>
        <taxon>Basidiomycota</taxon>
        <taxon>Ustilaginomycotina</taxon>
        <taxon>Exobasidiomycetes</taxon>
        <taxon>Microstromatales</taxon>
        <taxon>Microstromatales incertae sedis</taxon>
        <taxon>Jaminaea</taxon>
    </lineage>
</organism>
<feature type="region of interest" description="Disordered" evidence="1">
    <location>
        <begin position="918"/>
        <end position="1645"/>
    </location>
</feature>
<gene>
    <name evidence="2" type="ORF">BDZ90DRAFT_233793</name>
</gene>
<feature type="compositionally biased region" description="Acidic residues" evidence="1">
    <location>
        <begin position="834"/>
        <end position="844"/>
    </location>
</feature>
<dbReference type="RefSeq" id="XP_025360397.1">
    <property type="nucleotide sequence ID" value="XM_025506766.1"/>
</dbReference>
<feature type="compositionally biased region" description="Gly residues" evidence="1">
    <location>
        <begin position="1101"/>
        <end position="1111"/>
    </location>
</feature>
<feature type="region of interest" description="Disordered" evidence="1">
    <location>
        <begin position="668"/>
        <end position="900"/>
    </location>
</feature>
<dbReference type="GeneID" id="37028589"/>
<feature type="compositionally biased region" description="Acidic residues" evidence="1">
    <location>
        <begin position="1194"/>
        <end position="1209"/>
    </location>
</feature>
<feature type="compositionally biased region" description="Basic and acidic residues" evidence="1">
    <location>
        <begin position="366"/>
        <end position="387"/>
    </location>
</feature>